<evidence type="ECO:0000313" key="2">
    <source>
        <dbReference type="EMBL" id="EJW80204.1"/>
    </source>
</evidence>
<dbReference type="Proteomes" id="UP000004810">
    <property type="component" value="Unassembled WGS sequence"/>
</dbReference>
<comment type="caution">
    <text evidence="2">The sequence shown here is derived from an EMBL/GenBank/DDBJ whole genome shotgun (WGS) entry which is preliminary data.</text>
</comment>
<gene>
    <name evidence="2" type="ORF">WUBG_08885</name>
</gene>
<protein>
    <submittedName>
        <fullName evidence="2">Uncharacterized protein</fullName>
    </submittedName>
</protein>
<accession>J9EYH4</accession>
<dbReference type="EMBL" id="ADBV01004723">
    <property type="protein sequence ID" value="EJW80204.1"/>
    <property type="molecule type" value="Genomic_DNA"/>
</dbReference>
<proteinExistence type="predicted"/>
<evidence type="ECO:0000256" key="1">
    <source>
        <dbReference type="SAM" id="Phobius"/>
    </source>
</evidence>
<keyword evidence="1" id="KW-0812">Transmembrane</keyword>
<evidence type="ECO:0000313" key="3">
    <source>
        <dbReference type="Proteomes" id="UP000004810"/>
    </source>
</evidence>
<organism evidence="2 3">
    <name type="scientific">Wuchereria bancrofti</name>
    <dbReference type="NCBI Taxonomy" id="6293"/>
    <lineage>
        <taxon>Eukaryota</taxon>
        <taxon>Metazoa</taxon>
        <taxon>Ecdysozoa</taxon>
        <taxon>Nematoda</taxon>
        <taxon>Chromadorea</taxon>
        <taxon>Rhabditida</taxon>
        <taxon>Spirurina</taxon>
        <taxon>Spiruromorpha</taxon>
        <taxon>Filarioidea</taxon>
        <taxon>Onchocercidae</taxon>
        <taxon>Wuchereria</taxon>
    </lineage>
</organism>
<feature type="transmembrane region" description="Helical" evidence="1">
    <location>
        <begin position="43"/>
        <end position="64"/>
    </location>
</feature>
<name>J9EYH4_WUCBA</name>
<dbReference type="AlphaFoldDB" id="J9EYH4"/>
<keyword evidence="1" id="KW-0472">Membrane</keyword>
<sequence length="107" mass="11850">MKVISYHQTINAKNVEVEDNCITVVRLNHLTGMGKGKVTVRKAIAYLVIPPSFLCGFSSTNFLRAPLLSFQAKCLSLPDNLENGYNSCHTVTILFDGILLHSILFHS</sequence>
<reference evidence="3" key="1">
    <citation type="submission" date="2012-08" db="EMBL/GenBank/DDBJ databases">
        <title>The Genome Sequence of Wuchereria bancrofti.</title>
        <authorList>
            <person name="Nutman T.B."/>
            <person name="Fink D.L."/>
            <person name="Russ C."/>
            <person name="Young S."/>
            <person name="Zeng Q."/>
            <person name="Koehrsen M."/>
            <person name="Alvarado L."/>
            <person name="Berlin A."/>
            <person name="Chapman S.B."/>
            <person name="Chen Z."/>
            <person name="Freedman E."/>
            <person name="Gellesch M."/>
            <person name="Goldberg J."/>
            <person name="Griggs A."/>
            <person name="Gujja S."/>
            <person name="Heilman E.R."/>
            <person name="Heiman D."/>
            <person name="Hepburn T."/>
            <person name="Howarth C."/>
            <person name="Jen D."/>
            <person name="Larson L."/>
            <person name="Lewis B."/>
            <person name="Mehta T."/>
            <person name="Park D."/>
            <person name="Pearson M."/>
            <person name="Roberts A."/>
            <person name="Saif S."/>
            <person name="Shea T."/>
            <person name="Shenoy N."/>
            <person name="Sisk P."/>
            <person name="Stolte C."/>
            <person name="Sykes S."/>
            <person name="Walk T."/>
            <person name="White J."/>
            <person name="Yandava C."/>
            <person name="Haas B."/>
            <person name="Henn M.R."/>
            <person name="Nusbaum C."/>
            <person name="Birren B."/>
        </authorList>
    </citation>
    <scope>NUCLEOTIDE SEQUENCE [LARGE SCALE GENOMIC DNA]</scope>
    <source>
        <strain evidence="3">NA</strain>
    </source>
</reference>
<keyword evidence="1" id="KW-1133">Transmembrane helix</keyword>